<reference evidence="2" key="2">
    <citation type="submission" date="2015-01" db="EMBL/GenBank/DDBJ databases">
        <title>Evolutionary Origins and Diversification of the Mycorrhizal Mutualists.</title>
        <authorList>
            <consortium name="DOE Joint Genome Institute"/>
            <consortium name="Mycorrhizal Genomics Consortium"/>
            <person name="Kohler A."/>
            <person name="Kuo A."/>
            <person name="Nagy L.G."/>
            <person name="Floudas D."/>
            <person name="Copeland A."/>
            <person name="Barry K.W."/>
            <person name="Cichocki N."/>
            <person name="Veneault-Fourrey C."/>
            <person name="LaButti K."/>
            <person name="Lindquist E.A."/>
            <person name="Lipzen A."/>
            <person name="Lundell T."/>
            <person name="Morin E."/>
            <person name="Murat C."/>
            <person name="Riley R."/>
            <person name="Ohm R."/>
            <person name="Sun H."/>
            <person name="Tunlid A."/>
            <person name="Henrissat B."/>
            <person name="Grigoriev I.V."/>
            <person name="Hibbett D.S."/>
            <person name="Martin F."/>
        </authorList>
    </citation>
    <scope>NUCLEOTIDE SEQUENCE [LARGE SCALE GENOMIC DNA]</scope>
    <source>
        <strain evidence="2">LaAM-08-1</strain>
    </source>
</reference>
<proteinExistence type="predicted"/>
<dbReference type="EMBL" id="KN838744">
    <property type="protein sequence ID" value="KIJ95746.1"/>
    <property type="molecule type" value="Genomic_DNA"/>
</dbReference>
<reference evidence="1 2" key="1">
    <citation type="submission" date="2014-04" db="EMBL/GenBank/DDBJ databases">
        <authorList>
            <consortium name="DOE Joint Genome Institute"/>
            <person name="Kuo A."/>
            <person name="Kohler A."/>
            <person name="Nagy L.G."/>
            <person name="Floudas D."/>
            <person name="Copeland A."/>
            <person name="Barry K.W."/>
            <person name="Cichocki N."/>
            <person name="Veneault-Fourrey C."/>
            <person name="LaButti K."/>
            <person name="Lindquist E.A."/>
            <person name="Lipzen A."/>
            <person name="Lundell T."/>
            <person name="Morin E."/>
            <person name="Murat C."/>
            <person name="Sun H."/>
            <person name="Tunlid A."/>
            <person name="Henrissat B."/>
            <person name="Grigoriev I.V."/>
            <person name="Hibbett D.S."/>
            <person name="Martin F."/>
            <person name="Nordberg H.P."/>
            <person name="Cantor M.N."/>
            <person name="Hua S.X."/>
        </authorList>
    </citation>
    <scope>NUCLEOTIDE SEQUENCE [LARGE SCALE GENOMIC DNA]</scope>
    <source>
        <strain evidence="1 2">LaAM-08-1</strain>
    </source>
</reference>
<dbReference type="HOGENOM" id="CLU_2498198_0_0_1"/>
<dbReference type="Proteomes" id="UP000054477">
    <property type="component" value="Unassembled WGS sequence"/>
</dbReference>
<keyword evidence="2" id="KW-1185">Reference proteome</keyword>
<name>A0A0C9XDE1_9AGAR</name>
<dbReference type="AlphaFoldDB" id="A0A0C9XDE1"/>
<organism evidence="1 2">
    <name type="scientific">Laccaria amethystina LaAM-08-1</name>
    <dbReference type="NCBI Taxonomy" id="1095629"/>
    <lineage>
        <taxon>Eukaryota</taxon>
        <taxon>Fungi</taxon>
        <taxon>Dikarya</taxon>
        <taxon>Basidiomycota</taxon>
        <taxon>Agaricomycotina</taxon>
        <taxon>Agaricomycetes</taxon>
        <taxon>Agaricomycetidae</taxon>
        <taxon>Agaricales</taxon>
        <taxon>Agaricineae</taxon>
        <taxon>Hydnangiaceae</taxon>
        <taxon>Laccaria</taxon>
    </lineage>
</organism>
<evidence type="ECO:0000313" key="1">
    <source>
        <dbReference type="EMBL" id="KIJ95746.1"/>
    </source>
</evidence>
<protein>
    <submittedName>
        <fullName evidence="1">Unplaced genomic scaffold K443scaffold_209, whole genome shotgun sequence</fullName>
    </submittedName>
</protein>
<sequence length="86" mass="9576">MRACDISAEYINDTVYLTLEDIHSTDHLISVIPTLSNRFVNFTICPELNDNVVVNWPRISVRGAEGIVEESDSGSCCAWIWDGSSL</sequence>
<accession>A0A0C9XDE1</accession>
<evidence type="ECO:0000313" key="2">
    <source>
        <dbReference type="Proteomes" id="UP000054477"/>
    </source>
</evidence>
<gene>
    <name evidence="1" type="ORF">K443DRAFT_682770</name>
</gene>